<dbReference type="AlphaFoldDB" id="A0A2P5AB98"/>
<sequence length="274" mass="31240">MGCFLACFGLSHKRKRRKPAHKGYGGYEPLDSSVTIVRLSSAENPTSTKAYSEPRHKPKEQPSSKIRKKVRFNPNVQTYEPISTSSHFLEDEEDEKLMRKCEERADESLSTSKGSFNLNYRYQNCRDFYDEDDDIAFESDLYDEDDYNEEEDEDEYDGDIDIDSQRVSQDEFSKELNPSSVSSDKKVSSDKSVEKKDTSAHSVLKPVENLTQWRAAKAKTASSKQPREENISLFQKSSCRTSLLDSGKPYPLLQEIAVDSSLSSWLNPTSTYSV</sequence>
<gene>
    <name evidence="2" type="ORF">PanWU01x14_349600</name>
</gene>
<feature type="compositionally biased region" description="Basic and acidic residues" evidence="1">
    <location>
        <begin position="183"/>
        <end position="199"/>
    </location>
</feature>
<protein>
    <submittedName>
        <fullName evidence="2">FK506-binding nuclear-like protein</fullName>
    </submittedName>
</protein>
<evidence type="ECO:0000256" key="1">
    <source>
        <dbReference type="SAM" id="MobiDB-lite"/>
    </source>
</evidence>
<comment type="caution">
    <text evidence="2">The sequence shown here is derived from an EMBL/GenBank/DDBJ whole genome shotgun (WGS) entry which is preliminary data.</text>
</comment>
<organism evidence="2 3">
    <name type="scientific">Parasponia andersonii</name>
    <name type="common">Sponia andersonii</name>
    <dbReference type="NCBI Taxonomy" id="3476"/>
    <lineage>
        <taxon>Eukaryota</taxon>
        <taxon>Viridiplantae</taxon>
        <taxon>Streptophyta</taxon>
        <taxon>Embryophyta</taxon>
        <taxon>Tracheophyta</taxon>
        <taxon>Spermatophyta</taxon>
        <taxon>Magnoliopsida</taxon>
        <taxon>eudicotyledons</taxon>
        <taxon>Gunneridae</taxon>
        <taxon>Pentapetalae</taxon>
        <taxon>rosids</taxon>
        <taxon>fabids</taxon>
        <taxon>Rosales</taxon>
        <taxon>Cannabaceae</taxon>
        <taxon>Parasponia</taxon>
    </lineage>
</organism>
<accession>A0A2P5AB98</accession>
<name>A0A2P5AB98_PARAD</name>
<evidence type="ECO:0000313" key="3">
    <source>
        <dbReference type="Proteomes" id="UP000237105"/>
    </source>
</evidence>
<keyword evidence="3" id="KW-1185">Reference proteome</keyword>
<feature type="region of interest" description="Disordered" evidence="1">
    <location>
        <begin position="137"/>
        <end position="202"/>
    </location>
</feature>
<feature type="compositionally biased region" description="Polar residues" evidence="1">
    <location>
        <begin position="41"/>
        <end position="50"/>
    </location>
</feature>
<dbReference type="InterPro" id="IPR039300">
    <property type="entry name" value="JASON"/>
</dbReference>
<dbReference type="EMBL" id="JXTB01000702">
    <property type="protein sequence ID" value="PON33815.1"/>
    <property type="molecule type" value="Genomic_DNA"/>
</dbReference>
<proteinExistence type="predicted"/>
<dbReference type="PANTHER" id="PTHR33318:SF16">
    <property type="entry name" value="FK506-BINDING NUCLEAR-LIKE PROTEIN"/>
    <property type="match status" value="1"/>
</dbReference>
<feature type="compositionally biased region" description="Acidic residues" evidence="1">
    <location>
        <begin position="137"/>
        <end position="162"/>
    </location>
</feature>
<evidence type="ECO:0000313" key="2">
    <source>
        <dbReference type="EMBL" id="PON33815.1"/>
    </source>
</evidence>
<dbReference type="Proteomes" id="UP000237105">
    <property type="component" value="Unassembled WGS sequence"/>
</dbReference>
<reference evidence="3" key="1">
    <citation type="submission" date="2016-06" db="EMBL/GenBank/DDBJ databases">
        <title>Parallel loss of symbiosis genes in relatives of nitrogen-fixing non-legume Parasponia.</title>
        <authorList>
            <person name="Van Velzen R."/>
            <person name="Holmer R."/>
            <person name="Bu F."/>
            <person name="Rutten L."/>
            <person name="Van Zeijl A."/>
            <person name="Liu W."/>
            <person name="Santuari L."/>
            <person name="Cao Q."/>
            <person name="Sharma T."/>
            <person name="Shen D."/>
            <person name="Roswanjaya Y."/>
            <person name="Wardhani T."/>
            <person name="Kalhor M.S."/>
            <person name="Jansen J."/>
            <person name="Van den Hoogen J."/>
            <person name="Gungor B."/>
            <person name="Hartog M."/>
            <person name="Hontelez J."/>
            <person name="Verver J."/>
            <person name="Yang W.-C."/>
            <person name="Schijlen E."/>
            <person name="Repin R."/>
            <person name="Schilthuizen M."/>
            <person name="Schranz E."/>
            <person name="Heidstra R."/>
            <person name="Miyata K."/>
            <person name="Fedorova E."/>
            <person name="Kohlen W."/>
            <person name="Bisseling T."/>
            <person name="Smit S."/>
            <person name="Geurts R."/>
        </authorList>
    </citation>
    <scope>NUCLEOTIDE SEQUENCE [LARGE SCALE GENOMIC DNA]</scope>
    <source>
        <strain evidence="3">cv. WU1-14</strain>
    </source>
</reference>
<dbReference type="PANTHER" id="PTHR33318">
    <property type="entry name" value="ASPARTYL/GLUTAMYL-TRNA(ASN/GLN) AMIDOTRANSFERASE SUBUNIT"/>
    <property type="match status" value="1"/>
</dbReference>
<feature type="compositionally biased region" description="Basic and acidic residues" evidence="1">
    <location>
        <begin position="52"/>
        <end position="62"/>
    </location>
</feature>
<dbReference type="OrthoDB" id="1695907at2759"/>
<dbReference type="GO" id="GO:0007142">
    <property type="term" value="P:male meiosis II"/>
    <property type="evidence" value="ECO:0007669"/>
    <property type="project" value="InterPro"/>
</dbReference>
<dbReference type="STRING" id="3476.A0A2P5AB98"/>
<feature type="region of interest" description="Disordered" evidence="1">
    <location>
        <begin position="41"/>
        <end position="76"/>
    </location>
</feature>